<name>A0A9D1GT64_9FIRM</name>
<evidence type="ECO:0000313" key="4">
    <source>
        <dbReference type="Proteomes" id="UP000824136"/>
    </source>
</evidence>
<accession>A0A9D1GT64</accession>
<comment type="caution">
    <text evidence="3">The sequence shown here is derived from an EMBL/GenBank/DDBJ whole genome shotgun (WGS) entry which is preliminary data.</text>
</comment>
<feature type="region of interest" description="Disordered" evidence="1">
    <location>
        <begin position="129"/>
        <end position="154"/>
    </location>
</feature>
<reference evidence="3" key="1">
    <citation type="submission" date="2020-10" db="EMBL/GenBank/DDBJ databases">
        <authorList>
            <person name="Gilroy R."/>
        </authorList>
    </citation>
    <scope>NUCLEOTIDE SEQUENCE</scope>
    <source>
        <strain evidence="3">CHK33-4379</strain>
    </source>
</reference>
<evidence type="ECO:0000256" key="2">
    <source>
        <dbReference type="SAM" id="Phobius"/>
    </source>
</evidence>
<gene>
    <name evidence="3" type="ORF">IAC39_01840</name>
</gene>
<evidence type="ECO:0000256" key="1">
    <source>
        <dbReference type="SAM" id="MobiDB-lite"/>
    </source>
</evidence>
<protein>
    <submittedName>
        <fullName evidence="3">DUF2304 domain-containing protein</fullName>
    </submittedName>
</protein>
<organism evidence="3 4">
    <name type="scientific">Candidatus Faeciplasma pullistercoris</name>
    <dbReference type="NCBI Taxonomy" id="2840800"/>
    <lineage>
        <taxon>Bacteria</taxon>
        <taxon>Bacillati</taxon>
        <taxon>Bacillota</taxon>
        <taxon>Clostridia</taxon>
        <taxon>Eubacteriales</taxon>
        <taxon>Oscillospiraceae</taxon>
        <taxon>Oscillospiraceae incertae sedis</taxon>
        <taxon>Candidatus Faeciplasma</taxon>
    </lineage>
</organism>
<dbReference type="EMBL" id="DVLL01000008">
    <property type="protein sequence ID" value="HIT58452.1"/>
    <property type="molecule type" value="Genomic_DNA"/>
</dbReference>
<dbReference type="AlphaFoldDB" id="A0A9D1GT64"/>
<feature type="compositionally biased region" description="Basic and acidic residues" evidence="1">
    <location>
        <begin position="140"/>
        <end position="154"/>
    </location>
</feature>
<reference evidence="3" key="2">
    <citation type="journal article" date="2021" name="PeerJ">
        <title>Extensive microbial diversity within the chicken gut microbiome revealed by metagenomics and culture.</title>
        <authorList>
            <person name="Gilroy R."/>
            <person name="Ravi A."/>
            <person name="Getino M."/>
            <person name="Pursley I."/>
            <person name="Horton D.L."/>
            <person name="Alikhan N.F."/>
            <person name="Baker D."/>
            <person name="Gharbi K."/>
            <person name="Hall N."/>
            <person name="Watson M."/>
            <person name="Adriaenssens E.M."/>
            <person name="Foster-Nyarko E."/>
            <person name="Jarju S."/>
            <person name="Secka A."/>
            <person name="Antonio M."/>
            <person name="Oren A."/>
            <person name="Chaudhuri R.R."/>
            <person name="La Ragione R."/>
            <person name="Hildebrand F."/>
            <person name="Pallen M.J."/>
        </authorList>
    </citation>
    <scope>NUCLEOTIDE SEQUENCE</scope>
    <source>
        <strain evidence="3">CHK33-4379</strain>
    </source>
</reference>
<dbReference type="Pfam" id="PF10066">
    <property type="entry name" value="DUF2304"/>
    <property type="match status" value="1"/>
</dbReference>
<sequence>MSQVFRAILIIVSVVTFLYIARKLKKSQVEGYDAIFWLVFSAILILLSVFPGIAGAAARLMGIQSTENAVFLIIIFTLLMRSFLMSIRISQLNHKIRLLAEQTAILEKKLDDLDGGMTETGEPYERTYMENSESCESAEESEREKEAVKEATVV</sequence>
<dbReference type="Proteomes" id="UP000824136">
    <property type="component" value="Unassembled WGS sequence"/>
</dbReference>
<feature type="transmembrane region" description="Helical" evidence="2">
    <location>
        <begin position="6"/>
        <end position="22"/>
    </location>
</feature>
<dbReference type="InterPro" id="IPR019277">
    <property type="entry name" value="DUF2304"/>
</dbReference>
<feature type="transmembrane region" description="Helical" evidence="2">
    <location>
        <begin position="69"/>
        <end position="87"/>
    </location>
</feature>
<feature type="transmembrane region" description="Helical" evidence="2">
    <location>
        <begin position="34"/>
        <end position="57"/>
    </location>
</feature>
<keyword evidence="2" id="KW-1133">Transmembrane helix</keyword>
<keyword evidence="2" id="KW-0472">Membrane</keyword>
<proteinExistence type="predicted"/>
<keyword evidence="2" id="KW-0812">Transmembrane</keyword>
<evidence type="ECO:0000313" key="3">
    <source>
        <dbReference type="EMBL" id="HIT58452.1"/>
    </source>
</evidence>